<reference evidence="4 5" key="1">
    <citation type="journal article" date="2013" name="Appl. Environ. Microbiol.">
        <title>Genome analysis suggests that the soil oligotrophic bacterium Agromonas oligotrophica (Bradyrhizobium oligotrophicum) is a nitrogen-fixing symbiont of Aeschynomene indica.</title>
        <authorList>
            <person name="Okubo T."/>
            <person name="Fukushima S."/>
            <person name="Itakura M."/>
            <person name="Oshima K."/>
            <person name="Longtonglang A."/>
            <person name="Teaumroong N."/>
            <person name="Mitsui H."/>
            <person name="Hattori M."/>
            <person name="Hattori R."/>
            <person name="Hattori T."/>
            <person name="Minamisawa K."/>
        </authorList>
    </citation>
    <scope>NUCLEOTIDE SEQUENCE [LARGE SCALE GENOMIC DNA]</scope>
    <source>
        <strain evidence="4 5">S58</strain>
    </source>
</reference>
<evidence type="ECO:0000313" key="5">
    <source>
        <dbReference type="Proteomes" id="UP000011841"/>
    </source>
</evidence>
<dbReference type="PATRIC" id="fig|1245469.3.peg.4441"/>
<dbReference type="GeneID" id="301818131"/>
<dbReference type="Proteomes" id="UP000011841">
    <property type="component" value="Chromosome"/>
</dbReference>
<evidence type="ECO:0000259" key="3">
    <source>
        <dbReference type="Pfam" id="PF13778"/>
    </source>
</evidence>
<evidence type="ECO:0000313" key="4">
    <source>
        <dbReference type="EMBL" id="BAM90322.1"/>
    </source>
</evidence>
<dbReference type="STRING" id="1245469.S58_43370"/>
<dbReference type="InterPro" id="IPR025232">
    <property type="entry name" value="DUF4174"/>
</dbReference>
<dbReference type="RefSeq" id="WP_015667428.1">
    <property type="nucleotide sequence ID" value="NC_020453.1"/>
</dbReference>
<sequence length="137" mass="15406">MRLRLLTTAILLGAIAMPPASSASPLEKYRWKHRLLVVTGPDDASARRQRRFYDAAKAGMTERQIILLEALDDGVSSHQVRAAVGTDGHRFKVYLIGKDGHTAFASQTPISADDLFKRVDAMPMRRDEMLRDRSKER</sequence>
<dbReference type="KEGG" id="aol:S58_43370"/>
<protein>
    <recommendedName>
        <fullName evidence="3">DUF4174 domain-containing protein</fullName>
    </recommendedName>
</protein>
<proteinExistence type="predicted"/>
<feature type="domain" description="DUF4174" evidence="3">
    <location>
        <begin position="25"/>
        <end position="128"/>
    </location>
</feature>
<organism evidence="4 5">
    <name type="scientific">Bradyrhizobium oligotrophicum S58</name>
    <dbReference type="NCBI Taxonomy" id="1245469"/>
    <lineage>
        <taxon>Bacteria</taxon>
        <taxon>Pseudomonadati</taxon>
        <taxon>Pseudomonadota</taxon>
        <taxon>Alphaproteobacteria</taxon>
        <taxon>Hyphomicrobiales</taxon>
        <taxon>Nitrobacteraceae</taxon>
        <taxon>Bradyrhizobium</taxon>
    </lineage>
</organism>
<dbReference type="AlphaFoldDB" id="M4Z9W5"/>
<feature type="signal peptide" evidence="2">
    <location>
        <begin position="1"/>
        <end position="23"/>
    </location>
</feature>
<evidence type="ECO:0000256" key="2">
    <source>
        <dbReference type="SAM" id="SignalP"/>
    </source>
</evidence>
<dbReference type="eggNOG" id="ENOG5032YE6">
    <property type="taxonomic scope" value="Bacteria"/>
</dbReference>
<keyword evidence="5" id="KW-1185">Reference proteome</keyword>
<dbReference type="Pfam" id="PF13778">
    <property type="entry name" value="DUF4174"/>
    <property type="match status" value="1"/>
</dbReference>
<evidence type="ECO:0000256" key="1">
    <source>
        <dbReference type="ARBA" id="ARBA00022729"/>
    </source>
</evidence>
<name>M4Z9W5_9BRAD</name>
<feature type="chain" id="PRO_5004061829" description="DUF4174 domain-containing protein" evidence="2">
    <location>
        <begin position="24"/>
        <end position="137"/>
    </location>
</feature>
<accession>M4Z9W5</accession>
<keyword evidence="1 2" id="KW-0732">Signal</keyword>
<gene>
    <name evidence="4" type="ORF">S58_43370</name>
</gene>
<dbReference type="OrthoDB" id="7362103at2"/>
<dbReference type="HOGENOM" id="CLU_100965_3_1_5"/>
<dbReference type="EMBL" id="AP012603">
    <property type="protein sequence ID" value="BAM90322.1"/>
    <property type="molecule type" value="Genomic_DNA"/>
</dbReference>